<comment type="subcellular location">
    <subcellularLocation>
        <location evidence="1">Nucleus</location>
    </subcellularLocation>
</comment>
<comment type="caution">
    <text evidence="9">The sequence shown here is derived from an EMBL/GenBank/DDBJ whole genome shotgun (WGS) entry which is preliminary data.</text>
</comment>
<accession>A0AAN8WX03</accession>
<evidence type="ECO:0000313" key="10">
    <source>
        <dbReference type="Proteomes" id="UP001381693"/>
    </source>
</evidence>
<keyword evidence="5" id="KW-0862">Zinc</keyword>
<feature type="domain" description="C2H2-type" evidence="8">
    <location>
        <begin position="220"/>
        <end position="247"/>
    </location>
</feature>
<dbReference type="PROSITE" id="PS50157">
    <property type="entry name" value="ZINC_FINGER_C2H2_2"/>
    <property type="match status" value="4"/>
</dbReference>
<dbReference type="InterPro" id="IPR036236">
    <property type="entry name" value="Znf_C2H2_sf"/>
</dbReference>
<dbReference type="GO" id="GO:0043565">
    <property type="term" value="F:sequence-specific DNA binding"/>
    <property type="evidence" value="ECO:0007669"/>
    <property type="project" value="UniProtKB-ARBA"/>
</dbReference>
<feature type="non-terminal residue" evidence="9">
    <location>
        <position position="1"/>
    </location>
</feature>
<feature type="domain" description="C2H2-type" evidence="8">
    <location>
        <begin position="110"/>
        <end position="137"/>
    </location>
</feature>
<keyword evidence="6" id="KW-0539">Nucleus</keyword>
<evidence type="ECO:0000259" key="8">
    <source>
        <dbReference type="PROSITE" id="PS50157"/>
    </source>
</evidence>
<dbReference type="SMART" id="SM00355">
    <property type="entry name" value="ZnF_C2H2"/>
    <property type="match status" value="4"/>
</dbReference>
<gene>
    <name evidence="9" type="primary">ZBTB32</name>
    <name evidence="9" type="ORF">SK128_005503</name>
</gene>
<keyword evidence="10" id="KW-1185">Reference proteome</keyword>
<evidence type="ECO:0000256" key="4">
    <source>
        <dbReference type="ARBA" id="ARBA00022771"/>
    </source>
</evidence>
<evidence type="ECO:0000313" key="9">
    <source>
        <dbReference type="EMBL" id="KAK7067850.1"/>
    </source>
</evidence>
<dbReference type="GO" id="GO:0045893">
    <property type="term" value="P:positive regulation of DNA-templated transcription"/>
    <property type="evidence" value="ECO:0007669"/>
    <property type="project" value="UniProtKB-ARBA"/>
</dbReference>
<evidence type="ECO:0000256" key="2">
    <source>
        <dbReference type="ARBA" id="ARBA00022723"/>
    </source>
</evidence>
<dbReference type="GO" id="GO:0005634">
    <property type="term" value="C:nucleus"/>
    <property type="evidence" value="ECO:0007669"/>
    <property type="project" value="UniProtKB-SubCell"/>
</dbReference>
<keyword evidence="3" id="KW-0677">Repeat</keyword>
<dbReference type="Pfam" id="PF00096">
    <property type="entry name" value="zf-C2H2"/>
    <property type="match status" value="2"/>
</dbReference>
<keyword evidence="4 7" id="KW-0863">Zinc-finger</keyword>
<dbReference type="Proteomes" id="UP001381693">
    <property type="component" value="Unassembled WGS sequence"/>
</dbReference>
<dbReference type="PANTHER" id="PTHR16515:SF66">
    <property type="entry name" value="C2H2-TYPE DOMAIN-CONTAINING PROTEIN"/>
    <property type="match status" value="1"/>
</dbReference>
<dbReference type="FunFam" id="3.30.160.60:FF:001498">
    <property type="entry name" value="Zinc finger protein 404"/>
    <property type="match status" value="1"/>
</dbReference>
<name>A0AAN8WX03_HALRR</name>
<evidence type="ECO:0000256" key="1">
    <source>
        <dbReference type="ARBA" id="ARBA00004123"/>
    </source>
</evidence>
<protein>
    <submittedName>
        <fullName evidence="9">Broad-Complex, Tramtrack and Bric a brac</fullName>
    </submittedName>
</protein>
<feature type="domain" description="C2H2-type" evidence="8">
    <location>
        <begin position="137"/>
        <end position="161"/>
    </location>
</feature>
<feature type="domain" description="C2H2-type" evidence="8">
    <location>
        <begin position="192"/>
        <end position="219"/>
    </location>
</feature>
<dbReference type="Gene3D" id="3.30.160.60">
    <property type="entry name" value="Classic Zinc Finger"/>
    <property type="match status" value="3"/>
</dbReference>
<dbReference type="AlphaFoldDB" id="A0AAN8WX03"/>
<keyword evidence="2" id="KW-0479">Metal-binding</keyword>
<dbReference type="InterPro" id="IPR050331">
    <property type="entry name" value="Zinc_finger"/>
</dbReference>
<dbReference type="PROSITE" id="PS00028">
    <property type="entry name" value="ZINC_FINGER_C2H2_1"/>
    <property type="match status" value="3"/>
</dbReference>
<evidence type="ECO:0000256" key="6">
    <source>
        <dbReference type="ARBA" id="ARBA00023242"/>
    </source>
</evidence>
<organism evidence="9 10">
    <name type="scientific">Halocaridina rubra</name>
    <name type="common">Hawaiian red shrimp</name>
    <dbReference type="NCBI Taxonomy" id="373956"/>
    <lineage>
        <taxon>Eukaryota</taxon>
        <taxon>Metazoa</taxon>
        <taxon>Ecdysozoa</taxon>
        <taxon>Arthropoda</taxon>
        <taxon>Crustacea</taxon>
        <taxon>Multicrustacea</taxon>
        <taxon>Malacostraca</taxon>
        <taxon>Eumalacostraca</taxon>
        <taxon>Eucarida</taxon>
        <taxon>Decapoda</taxon>
        <taxon>Pleocyemata</taxon>
        <taxon>Caridea</taxon>
        <taxon>Atyoidea</taxon>
        <taxon>Atyidae</taxon>
        <taxon>Halocaridina</taxon>
    </lineage>
</organism>
<dbReference type="EMBL" id="JAXCGZ010017639">
    <property type="protein sequence ID" value="KAK7067850.1"/>
    <property type="molecule type" value="Genomic_DNA"/>
</dbReference>
<dbReference type="GO" id="GO:0008270">
    <property type="term" value="F:zinc ion binding"/>
    <property type="evidence" value="ECO:0007669"/>
    <property type="project" value="UniProtKB-KW"/>
</dbReference>
<sequence length="344" mass="38137">SGGDSLPCVRRAKRDTDLPSNILGSNLSPNFLRVEASTSAGLGEAGSSDIYQTLVDAATSCIPGSRADIKCHVSLNPLSFSSSKSDLRSFHPHSLATAVIGLDDNTERPYPCQFCESRFKKKQHLQNHERIHTGEKYVCNVCGQAFSRMHILKHHQERKHSVLFDSLSSPHESFALNNPSHTPGQPDPFRPYACQICGKRFKLNHHLKQHHRIHTGERPFSCPRCRKTFTQQSSFRYHMKKYLCGRNLPSANAAYSNASSGVPKMPEQMGINQYMGKVAQQHMEYANKTSAISFGSQRSKSASCEELSKFPVSSSAFSEFIDDIVDECSGGGLDSSLDVEHSDN</sequence>
<dbReference type="FunFam" id="3.30.160.60:FF:001732">
    <property type="entry name" value="Zgc:162936"/>
    <property type="match status" value="1"/>
</dbReference>
<evidence type="ECO:0000256" key="5">
    <source>
        <dbReference type="ARBA" id="ARBA00022833"/>
    </source>
</evidence>
<evidence type="ECO:0000256" key="7">
    <source>
        <dbReference type="PROSITE-ProRule" id="PRU00042"/>
    </source>
</evidence>
<dbReference type="FunFam" id="3.30.160.60:FF:000145">
    <property type="entry name" value="Zinc finger protein 574"/>
    <property type="match status" value="1"/>
</dbReference>
<dbReference type="GO" id="GO:0005694">
    <property type="term" value="C:chromosome"/>
    <property type="evidence" value="ECO:0007669"/>
    <property type="project" value="UniProtKB-ARBA"/>
</dbReference>
<dbReference type="PANTHER" id="PTHR16515">
    <property type="entry name" value="PR DOMAIN ZINC FINGER PROTEIN"/>
    <property type="match status" value="1"/>
</dbReference>
<reference evidence="9 10" key="1">
    <citation type="submission" date="2023-11" db="EMBL/GenBank/DDBJ databases">
        <title>Halocaridina rubra genome assembly.</title>
        <authorList>
            <person name="Smith C."/>
        </authorList>
    </citation>
    <scope>NUCLEOTIDE SEQUENCE [LARGE SCALE GENOMIC DNA]</scope>
    <source>
        <strain evidence="9">EP-1</strain>
        <tissue evidence="9">Whole</tissue>
    </source>
</reference>
<proteinExistence type="predicted"/>
<dbReference type="InterPro" id="IPR013087">
    <property type="entry name" value="Znf_C2H2_type"/>
</dbReference>
<evidence type="ECO:0000256" key="3">
    <source>
        <dbReference type="ARBA" id="ARBA00022737"/>
    </source>
</evidence>
<dbReference type="SUPFAM" id="SSF57667">
    <property type="entry name" value="beta-beta-alpha zinc fingers"/>
    <property type="match status" value="2"/>
</dbReference>